<keyword evidence="6 16" id="KW-1003">Cell membrane</keyword>
<feature type="transmembrane region" description="Helical" evidence="16">
    <location>
        <begin position="82"/>
        <end position="106"/>
    </location>
</feature>
<comment type="pathway">
    <text evidence="2 16">Glycan metabolism; bacterial cellulose biosynthesis.</text>
</comment>
<dbReference type="GO" id="GO:0030244">
    <property type="term" value="P:cellulose biosynthetic process"/>
    <property type="evidence" value="ECO:0007669"/>
    <property type="project" value="UniProtKB-KW"/>
</dbReference>
<evidence type="ECO:0000259" key="18">
    <source>
        <dbReference type="Pfam" id="PF07238"/>
    </source>
</evidence>
<evidence type="ECO:0000313" key="20">
    <source>
        <dbReference type="Proteomes" id="UP000198854"/>
    </source>
</evidence>
<feature type="transmembrane region" description="Helical" evidence="16">
    <location>
        <begin position="381"/>
        <end position="404"/>
    </location>
</feature>
<comment type="catalytic activity">
    <reaction evidence="15 16">
        <text>[(1-&gt;4)-beta-D-glucosyl](n) + UDP-alpha-D-glucose = [(1-&gt;4)-beta-D-glucosyl](n+1) + UDP + H(+)</text>
        <dbReference type="Rhea" id="RHEA:19929"/>
        <dbReference type="Rhea" id="RHEA-COMP:10033"/>
        <dbReference type="Rhea" id="RHEA-COMP:10034"/>
        <dbReference type="ChEBI" id="CHEBI:15378"/>
        <dbReference type="ChEBI" id="CHEBI:18246"/>
        <dbReference type="ChEBI" id="CHEBI:58223"/>
        <dbReference type="ChEBI" id="CHEBI:58885"/>
        <dbReference type="EC" id="2.4.1.12"/>
    </reaction>
</comment>
<organism evidence="19 20">
    <name type="scientific">Vibrio xiamenensis</name>
    <dbReference type="NCBI Taxonomy" id="861298"/>
    <lineage>
        <taxon>Bacteria</taxon>
        <taxon>Pseudomonadati</taxon>
        <taxon>Pseudomonadota</taxon>
        <taxon>Gammaproteobacteria</taxon>
        <taxon>Vibrionales</taxon>
        <taxon>Vibrionaceae</taxon>
        <taxon>Vibrio</taxon>
    </lineage>
</organism>
<dbReference type="OrthoDB" id="9806824at2"/>
<feature type="transmembrane region" description="Helical" evidence="16">
    <location>
        <begin position="6"/>
        <end position="23"/>
    </location>
</feature>
<dbReference type="RefSeq" id="WP_093277389.1">
    <property type="nucleotide sequence ID" value="NZ_FNDD01000026.1"/>
</dbReference>
<dbReference type="SUPFAM" id="SSF141371">
    <property type="entry name" value="PilZ domain-like"/>
    <property type="match status" value="1"/>
</dbReference>
<accession>A0A1G8ETE2</accession>
<evidence type="ECO:0000256" key="8">
    <source>
        <dbReference type="ARBA" id="ARBA00022636"/>
    </source>
</evidence>
<dbReference type="EC" id="2.4.1.12" evidence="4 16"/>
<evidence type="ECO:0000256" key="2">
    <source>
        <dbReference type="ARBA" id="ARBA00005186"/>
    </source>
</evidence>
<evidence type="ECO:0000256" key="16">
    <source>
        <dbReference type="RuleBase" id="RU365020"/>
    </source>
</evidence>
<evidence type="ECO:0000256" key="9">
    <source>
        <dbReference type="ARBA" id="ARBA00022676"/>
    </source>
</evidence>
<feature type="transmembrane region" description="Helical" evidence="16">
    <location>
        <begin position="524"/>
        <end position="544"/>
    </location>
</feature>
<feature type="transmembrane region" description="Helical" evidence="16">
    <location>
        <begin position="494"/>
        <end position="512"/>
    </location>
</feature>
<name>A0A1G8ETE2_9VIBR</name>
<dbReference type="Gene3D" id="3.90.550.10">
    <property type="entry name" value="Spore Coat Polysaccharide Biosynthesis Protein SpsA, Chain A"/>
    <property type="match status" value="1"/>
</dbReference>
<dbReference type="SUPFAM" id="SSF53448">
    <property type="entry name" value="Nucleotide-diphospho-sugar transferases"/>
    <property type="match status" value="1"/>
</dbReference>
<proteinExistence type="inferred from homology"/>
<feature type="transmembrane region" description="Helical" evidence="16">
    <location>
        <begin position="52"/>
        <end position="70"/>
    </location>
</feature>
<dbReference type="GO" id="GO:0006011">
    <property type="term" value="P:UDP-alpha-D-glucose metabolic process"/>
    <property type="evidence" value="ECO:0007669"/>
    <property type="project" value="InterPro"/>
</dbReference>
<dbReference type="NCBIfam" id="TIGR03030">
    <property type="entry name" value="CelA"/>
    <property type="match status" value="1"/>
</dbReference>
<dbReference type="PANTHER" id="PTHR43867">
    <property type="entry name" value="CELLULOSE SYNTHASE CATALYTIC SUBUNIT A [UDP-FORMING]"/>
    <property type="match status" value="1"/>
</dbReference>
<keyword evidence="13 16" id="KW-1133">Transmembrane helix</keyword>
<dbReference type="InterPro" id="IPR009875">
    <property type="entry name" value="PilZ_domain"/>
</dbReference>
<evidence type="ECO:0000256" key="5">
    <source>
        <dbReference type="ARBA" id="ARBA00018714"/>
    </source>
</evidence>
<dbReference type="STRING" id="861298.SAMN04488136_12662"/>
<evidence type="ECO:0000259" key="17">
    <source>
        <dbReference type="Pfam" id="PF00535"/>
    </source>
</evidence>
<keyword evidence="12 16" id="KW-0135">Cellulose biosynthesis</keyword>
<feature type="transmembrane region" description="Helical" evidence="16">
    <location>
        <begin position="30"/>
        <end position="46"/>
    </location>
</feature>
<dbReference type="GO" id="GO:0005886">
    <property type="term" value="C:plasma membrane"/>
    <property type="evidence" value="ECO:0007669"/>
    <property type="project" value="UniProtKB-SubCell"/>
</dbReference>
<dbReference type="InterPro" id="IPR003919">
    <property type="entry name" value="Cell_synth_A"/>
</dbReference>
<comment type="function">
    <text evidence="16">Catalytic subunit of cellulose synthase. It polymerizes uridine 5'-diphosphate glucose to cellulose.</text>
</comment>
<evidence type="ECO:0000256" key="11">
    <source>
        <dbReference type="ARBA" id="ARBA00022692"/>
    </source>
</evidence>
<keyword evidence="8 16" id="KW-0973">c-di-GMP</keyword>
<keyword evidence="7 16" id="KW-0997">Cell inner membrane</keyword>
<dbReference type="Proteomes" id="UP000198854">
    <property type="component" value="Unassembled WGS sequence"/>
</dbReference>
<dbReference type="PANTHER" id="PTHR43867:SF2">
    <property type="entry name" value="CELLULOSE SYNTHASE CATALYTIC SUBUNIT A [UDP-FORMING]"/>
    <property type="match status" value="1"/>
</dbReference>
<gene>
    <name evidence="19" type="ORF">SAMN04488136_12662</name>
</gene>
<dbReference type="InterPro" id="IPR050321">
    <property type="entry name" value="Glycosyltr_2/OpgH_subfam"/>
</dbReference>
<comment type="cofactor">
    <cofactor evidence="16">
        <name>Mg(2+)</name>
        <dbReference type="ChEBI" id="CHEBI:18420"/>
    </cofactor>
</comment>
<dbReference type="AlphaFoldDB" id="A0A1G8ETE2"/>
<evidence type="ECO:0000256" key="15">
    <source>
        <dbReference type="ARBA" id="ARBA00048682"/>
    </source>
</evidence>
<evidence type="ECO:0000256" key="4">
    <source>
        <dbReference type="ARBA" id="ARBA00012539"/>
    </source>
</evidence>
<dbReference type="GO" id="GO:0016760">
    <property type="term" value="F:cellulose synthase (UDP-forming) activity"/>
    <property type="evidence" value="ECO:0007669"/>
    <property type="project" value="UniProtKB-EC"/>
</dbReference>
<sequence length="704" mass="79427">MKNFSVYLLAIILAPVAWLIVATPMDSNKQYVFALLSLAILFAMNFSKRKEFSLAMVIFSILTSTRYLYFRATHTLHFDSQIEAILGIGLFIAEVYAWVMLLLGYLQTTFPLERKIVPLPKDTSLWPTVDVYVPTYNEELDVVRDTVLAAQCMEYPKDKLNIYLLDDGKRREFAVFAAQVGVGYITRDDNAHAKAGNLNHALKLTKGELICIFDCDHVATRIFLQSTVGAFLQDSKLALMQTPHHFYSPDPFERNLYGQRDIPNEGELFYGPIQKGNDMWNATFFCGSCAVIRREALDEIGGFAVETVTEDAHTALKMQRLGWNSAYLPIRLSAGLATERLALHVIQRNRWARGMVQIFRRDNPLLGRGLTLPQRLCYLSAMLYFMFPLPRIAFLMAPLAYLLFNLNIIHSSASLIVAYALPHFVMAMFVSSRLNGRSRYSFWGDIYDLSLAFHLVLPTIVTMIFPKRGKFNVTDKGALLDKSYFDRNIVKPQMIMAVVMIAAVGWGLFRIFGPTSLVSDPMVVALNVAWTVYGLFFLCAAIAVGRERKQVRKTIRLEVKIPAVIHYASGVLSRTHTIDLSMGGGQIAVPLHHRDNDVVEAVELQLNSGAIAIPVKQISLADGRCRFMFQDMSLSHRRELVRIVLARADAWVREPRAQDRPLGSLVTIFTCVRDVVRHVIKDRRRARKAQAAATNTELATKEAA</sequence>
<dbReference type="InterPro" id="IPR029044">
    <property type="entry name" value="Nucleotide-diphossugar_trans"/>
</dbReference>
<keyword evidence="10 16" id="KW-0808">Transferase</keyword>
<dbReference type="Pfam" id="PF03552">
    <property type="entry name" value="Cellulose_synt"/>
    <property type="match status" value="1"/>
</dbReference>
<keyword evidence="14 16" id="KW-0472">Membrane</keyword>
<dbReference type="GO" id="GO:0035438">
    <property type="term" value="F:cyclic-di-GMP binding"/>
    <property type="evidence" value="ECO:0007669"/>
    <property type="project" value="InterPro"/>
</dbReference>
<evidence type="ECO:0000256" key="3">
    <source>
        <dbReference type="ARBA" id="ARBA00006739"/>
    </source>
</evidence>
<keyword evidence="20" id="KW-1185">Reference proteome</keyword>
<dbReference type="EMBL" id="FNDD01000026">
    <property type="protein sequence ID" value="SDH73191.1"/>
    <property type="molecule type" value="Genomic_DNA"/>
</dbReference>
<evidence type="ECO:0000313" key="19">
    <source>
        <dbReference type="EMBL" id="SDH73191.1"/>
    </source>
</evidence>
<evidence type="ECO:0000256" key="10">
    <source>
        <dbReference type="ARBA" id="ARBA00022679"/>
    </source>
</evidence>
<protein>
    <recommendedName>
        <fullName evidence="5 16">Cellulose synthase catalytic subunit [UDP-forming]</fullName>
        <ecNumber evidence="4 16">2.4.1.12</ecNumber>
    </recommendedName>
</protein>
<feature type="transmembrane region" description="Helical" evidence="16">
    <location>
        <begin position="416"/>
        <end position="434"/>
    </location>
</feature>
<evidence type="ECO:0000256" key="14">
    <source>
        <dbReference type="ARBA" id="ARBA00023136"/>
    </source>
</evidence>
<evidence type="ECO:0000256" key="7">
    <source>
        <dbReference type="ARBA" id="ARBA00022519"/>
    </source>
</evidence>
<evidence type="ECO:0000256" key="6">
    <source>
        <dbReference type="ARBA" id="ARBA00022475"/>
    </source>
</evidence>
<dbReference type="Pfam" id="PF07238">
    <property type="entry name" value="PilZ"/>
    <property type="match status" value="1"/>
</dbReference>
<dbReference type="Gene3D" id="2.40.10.220">
    <property type="entry name" value="predicted glycosyltransferase like domains"/>
    <property type="match status" value="1"/>
</dbReference>
<dbReference type="PRINTS" id="PR01439">
    <property type="entry name" value="CELLSNTHASEA"/>
</dbReference>
<keyword evidence="11 16" id="KW-0812">Transmembrane</keyword>
<evidence type="ECO:0000256" key="13">
    <source>
        <dbReference type="ARBA" id="ARBA00022989"/>
    </source>
</evidence>
<comment type="similarity">
    <text evidence="3">Belongs to the glycosyltransferase 2 family.</text>
</comment>
<feature type="domain" description="PilZ" evidence="18">
    <location>
        <begin position="550"/>
        <end position="645"/>
    </location>
</feature>
<dbReference type="InterPro" id="IPR001173">
    <property type="entry name" value="Glyco_trans_2-like"/>
</dbReference>
<comment type="subcellular location">
    <subcellularLocation>
        <location evidence="1">Cell inner membrane</location>
        <topology evidence="1">Multi-pass membrane protein</topology>
    </subcellularLocation>
</comment>
<dbReference type="Pfam" id="PF00535">
    <property type="entry name" value="Glycos_transf_2"/>
    <property type="match status" value="1"/>
</dbReference>
<dbReference type="CDD" id="cd06421">
    <property type="entry name" value="CESA_CelA_like"/>
    <property type="match status" value="1"/>
</dbReference>
<dbReference type="UniPathway" id="UPA00694"/>
<evidence type="ECO:0000256" key="12">
    <source>
        <dbReference type="ARBA" id="ARBA00022916"/>
    </source>
</evidence>
<evidence type="ECO:0000256" key="1">
    <source>
        <dbReference type="ARBA" id="ARBA00004429"/>
    </source>
</evidence>
<keyword evidence="9 16" id="KW-0328">Glycosyltransferase</keyword>
<reference evidence="19 20" key="1">
    <citation type="submission" date="2016-10" db="EMBL/GenBank/DDBJ databases">
        <authorList>
            <person name="de Groot N.N."/>
        </authorList>
    </citation>
    <scope>NUCLEOTIDE SEQUENCE [LARGE SCALE GENOMIC DNA]</scope>
    <source>
        <strain evidence="19 20">CGMCC 1.10228</strain>
    </source>
</reference>
<feature type="domain" description="Glycosyltransferase 2-like" evidence="17">
    <location>
        <begin position="131"/>
        <end position="301"/>
    </location>
</feature>
<dbReference type="InterPro" id="IPR005150">
    <property type="entry name" value="Cellulose_synth"/>
</dbReference>